<dbReference type="HOGENOM" id="CLU_045014_0_0_1"/>
<keyword evidence="3" id="KW-1185">Reference proteome</keyword>
<name>S7QA00_GLOTA</name>
<organism evidence="2 3">
    <name type="scientific">Gloeophyllum trabeum (strain ATCC 11539 / FP-39264 / Madison 617)</name>
    <name type="common">Brown rot fungus</name>
    <dbReference type="NCBI Taxonomy" id="670483"/>
    <lineage>
        <taxon>Eukaryota</taxon>
        <taxon>Fungi</taxon>
        <taxon>Dikarya</taxon>
        <taxon>Basidiomycota</taxon>
        <taxon>Agaricomycotina</taxon>
        <taxon>Agaricomycetes</taxon>
        <taxon>Gloeophyllales</taxon>
        <taxon>Gloeophyllaceae</taxon>
        <taxon>Gloeophyllum</taxon>
    </lineage>
</organism>
<protein>
    <recommendedName>
        <fullName evidence="1">AB hydrolase-1 domain-containing protein</fullName>
    </recommendedName>
</protein>
<dbReference type="InterPro" id="IPR029058">
    <property type="entry name" value="AB_hydrolase_fold"/>
</dbReference>
<sequence length="341" mass="38196">MISEPVNDKAVQFFYEDSGAPHDGTYTTLLIIHGTSYHSAVFHRLLPLAPQHSLRLVLLNRRDYPGSTRISPKEIVQIRSPRVDEQAAALRGLGLDIASFLAWYARSSGIPKVGADGSGGISVLAWSSGNAQTSAAIANLGLLEEDKKALLRDYLRGYIIYDSPSYVFGFVQPPDLYNVFRDPSIPSMAQKAAVFNIWVTGYYQHPDPESGCVAGLATRSLDNPSPTYHRLDAAVSDPEALQRGEGFVRYMGAEVFRENFERIFTDKREAEGFPGLKVKLVWCRQTNPDIVWGAAQLRKKIEEMEMEGKTYRKLEVHSMNGNHFAHWDQPEDTIQFWSTLV</sequence>
<dbReference type="EMBL" id="KB469300">
    <property type="protein sequence ID" value="EPQ56342.1"/>
    <property type="molecule type" value="Genomic_DNA"/>
</dbReference>
<dbReference type="eggNOG" id="ENOG502SQ6G">
    <property type="taxonomic scope" value="Eukaryota"/>
</dbReference>
<dbReference type="OMA" id="VEYIACL"/>
<gene>
    <name evidence="2" type="ORF">GLOTRDRAFT_120887</name>
</gene>
<dbReference type="RefSeq" id="XP_007865095.1">
    <property type="nucleotide sequence ID" value="XM_007866904.1"/>
</dbReference>
<dbReference type="Gene3D" id="3.40.50.1820">
    <property type="entry name" value="alpha/beta hydrolase"/>
    <property type="match status" value="1"/>
</dbReference>
<evidence type="ECO:0000313" key="2">
    <source>
        <dbReference type="EMBL" id="EPQ56342.1"/>
    </source>
</evidence>
<reference evidence="2 3" key="1">
    <citation type="journal article" date="2012" name="Science">
        <title>The Paleozoic origin of enzymatic lignin decomposition reconstructed from 31 fungal genomes.</title>
        <authorList>
            <person name="Floudas D."/>
            <person name="Binder M."/>
            <person name="Riley R."/>
            <person name="Barry K."/>
            <person name="Blanchette R.A."/>
            <person name="Henrissat B."/>
            <person name="Martinez A.T."/>
            <person name="Otillar R."/>
            <person name="Spatafora J.W."/>
            <person name="Yadav J.S."/>
            <person name="Aerts A."/>
            <person name="Benoit I."/>
            <person name="Boyd A."/>
            <person name="Carlson A."/>
            <person name="Copeland A."/>
            <person name="Coutinho P.M."/>
            <person name="de Vries R.P."/>
            <person name="Ferreira P."/>
            <person name="Findley K."/>
            <person name="Foster B."/>
            <person name="Gaskell J."/>
            <person name="Glotzer D."/>
            <person name="Gorecki P."/>
            <person name="Heitman J."/>
            <person name="Hesse C."/>
            <person name="Hori C."/>
            <person name="Igarashi K."/>
            <person name="Jurgens J.A."/>
            <person name="Kallen N."/>
            <person name="Kersten P."/>
            <person name="Kohler A."/>
            <person name="Kuees U."/>
            <person name="Kumar T.K.A."/>
            <person name="Kuo A."/>
            <person name="LaButti K."/>
            <person name="Larrondo L.F."/>
            <person name="Lindquist E."/>
            <person name="Ling A."/>
            <person name="Lombard V."/>
            <person name="Lucas S."/>
            <person name="Lundell T."/>
            <person name="Martin R."/>
            <person name="McLaughlin D.J."/>
            <person name="Morgenstern I."/>
            <person name="Morin E."/>
            <person name="Murat C."/>
            <person name="Nagy L.G."/>
            <person name="Nolan M."/>
            <person name="Ohm R.A."/>
            <person name="Patyshakuliyeva A."/>
            <person name="Rokas A."/>
            <person name="Ruiz-Duenas F.J."/>
            <person name="Sabat G."/>
            <person name="Salamov A."/>
            <person name="Samejima M."/>
            <person name="Schmutz J."/>
            <person name="Slot J.C."/>
            <person name="St John F."/>
            <person name="Stenlid J."/>
            <person name="Sun H."/>
            <person name="Sun S."/>
            <person name="Syed K."/>
            <person name="Tsang A."/>
            <person name="Wiebenga A."/>
            <person name="Young D."/>
            <person name="Pisabarro A."/>
            <person name="Eastwood D.C."/>
            <person name="Martin F."/>
            <person name="Cullen D."/>
            <person name="Grigoriev I.V."/>
            <person name="Hibbett D.S."/>
        </authorList>
    </citation>
    <scope>NUCLEOTIDE SEQUENCE [LARGE SCALE GENOMIC DNA]</scope>
    <source>
        <strain evidence="2 3">ATCC 11539</strain>
    </source>
</reference>
<dbReference type="GeneID" id="19300689"/>
<dbReference type="InterPro" id="IPR000073">
    <property type="entry name" value="AB_hydrolase_1"/>
</dbReference>
<dbReference type="KEGG" id="gtr:GLOTRDRAFT_120887"/>
<evidence type="ECO:0000313" key="3">
    <source>
        <dbReference type="Proteomes" id="UP000030669"/>
    </source>
</evidence>
<dbReference type="AlphaFoldDB" id="S7QA00"/>
<accession>S7QA00</accession>
<dbReference type="Pfam" id="PF12697">
    <property type="entry name" value="Abhydrolase_6"/>
    <property type="match status" value="1"/>
</dbReference>
<evidence type="ECO:0000259" key="1">
    <source>
        <dbReference type="Pfam" id="PF12697"/>
    </source>
</evidence>
<proteinExistence type="predicted"/>
<dbReference type="Proteomes" id="UP000030669">
    <property type="component" value="Unassembled WGS sequence"/>
</dbReference>
<dbReference type="SUPFAM" id="SSF53474">
    <property type="entry name" value="alpha/beta-Hydrolases"/>
    <property type="match status" value="1"/>
</dbReference>
<dbReference type="OrthoDB" id="3466517at2759"/>
<feature type="domain" description="AB hydrolase-1" evidence="1">
    <location>
        <begin position="29"/>
        <end position="334"/>
    </location>
</feature>